<name>A0A653XKC1_SPHMU</name>
<proteinExistence type="predicted"/>
<reference evidence="1 2" key="1">
    <citation type="submission" date="2019-10" db="EMBL/GenBank/DDBJ databases">
        <authorList>
            <person name="Karimi E."/>
        </authorList>
    </citation>
    <scope>NUCLEOTIDE SEQUENCE [LARGE SCALE GENOMIC DNA]</scope>
    <source>
        <strain evidence="1">Sphingobacterium sp. 8BC</strain>
    </source>
</reference>
<gene>
    <name evidence="1" type="ORF">SPHINGO8BC_10044</name>
</gene>
<organism evidence="1 2">
    <name type="scientific">Sphingobacterium multivorum</name>
    <dbReference type="NCBI Taxonomy" id="28454"/>
    <lineage>
        <taxon>Bacteria</taxon>
        <taxon>Pseudomonadati</taxon>
        <taxon>Bacteroidota</taxon>
        <taxon>Sphingobacteriia</taxon>
        <taxon>Sphingobacteriales</taxon>
        <taxon>Sphingobacteriaceae</taxon>
        <taxon>Sphingobacterium</taxon>
    </lineage>
</organism>
<evidence type="ECO:0000313" key="1">
    <source>
        <dbReference type="EMBL" id="VXC30523.1"/>
    </source>
</evidence>
<sequence length="80" mass="9316">MFFLLSGGNINLCEFLTINKFFVEKFSSFTLAFEFKEETSNFSDDASCVCPELYILQEYKQLVKKADIKISLSFLILFLF</sequence>
<protein>
    <submittedName>
        <fullName evidence="1">Uncharacterized protein</fullName>
    </submittedName>
</protein>
<dbReference type="Proteomes" id="UP000432350">
    <property type="component" value="Unassembled WGS sequence"/>
</dbReference>
<dbReference type="EMBL" id="CABWMV010000001">
    <property type="protein sequence ID" value="VXC30523.1"/>
    <property type="molecule type" value="Genomic_DNA"/>
</dbReference>
<evidence type="ECO:0000313" key="2">
    <source>
        <dbReference type="Proteomes" id="UP000432350"/>
    </source>
</evidence>
<dbReference type="AlphaFoldDB" id="A0A653XKC1"/>
<accession>A0A653XKC1</accession>